<dbReference type="RefSeq" id="XP_062743014.1">
    <property type="nucleotide sequence ID" value="XM_062889512.1"/>
</dbReference>
<protein>
    <submittedName>
        <fullName evidence="1">Uncharacterized protein</fullName>
    </submittedName>
</protein>
<name>A0ABR0GEJ6_9PEZI</name>
<proteinExistence type="predicted"/>
<evidence type="ECO:0000313" key="1">
    <source>
        <dbReference type="EMBL" id="KAK4654039.1"/>
    </source>
</evidence>
<evidence type="ECO:0000313" key="2">
    <source>
        <dbReference type="Proteomes" id="UP001323405"/>
    </source>
</evidence>
<gene>
    <name evidence="1" type="ORF">QC762_400595</name>
</gene>
<sequence length="155" mass="17098">MSRNVYSLILDAGPMHETTSHIFHDVVHRDDAWQRAARTQFGLESDDGDLAALCRAGQHPSMQSLNRITQIYKCAGFTEALAALASGTSSRGVRFGGNFDAGTPWSAAEVNPLVEKHSKLDVDEWVETYFDRADHTMFVDPEKRVPNGPAVPQVL</sequence>
<keyword evidence="2" id="KW-1185">Reference proteome</keyword>
<dbReference type="EMBL" id="JAFFHA010000006">
    <property type="protein sequence ID" value="KAK4654039.1"/>
    <property type="molecule type" value="Genomic_DNA"/>
</dbReference>
<organism evidence="1 2">
    <name type="scientific">Podospora pseudocomata</name>
    <dbReference type="NCBI Taxonomy" id="2093779"/>
    <lineage>
        <taxon>Eukaryota</taxon>
        <taxon>Fungi</taxon>
        <taxon>Dikarya</taxon>
        <taxon>Ascomycota</taxon>
        <taxon>Pezizomycotina</taxon>
        <taxon>Sordariomycetes</taxon>
        <taxon>Sordariomycetidae</taxon>
        <taxon>Sordariales</taxon>
        <taxon>Podosporaceae</taxon>
        <taxon>Podospora</taxon>
    </lineage>
</organism>
<dbReference type="Proteomes" id="UP001323405">
    <property type="component" value="Unassembled WGS sequence"/>
</dbReference>
<dbReference type="GeneID" id="87909419"/>
<accession>A0ABR0GEJ6</accession>
<comment type="caution">
    <text evidence="1">The sequence shown here is derived from an EMBL/GenBank/DDBJ whole genome shotgun (WGS) entry which is preliminary data.</text>
</comment>
<reference evidence="1 2" key="1">
    <citation type="journal article" date="2023" name="bioRxiv">
        <title>High-quality genome assemblies of four members of thePodospora anserinaspecies complex.</title>
        <authorList>
            <person name="Ament-Velasquez S.L."/>
            <person name="Vogan A.A."/>
            <person name="Wallerman O."/>
            <person name="Hartmann F."/>
            <person name="Gautier V."/>
            <person name="Silar P."/>
            <person name="Giraud T."/>
            <person name="Johannesson H."/>
        </authorList>
    </citation>
    <scope>NUCLEOTIDE SEQUENCE [LARGE SCALE GENOMIC DNA]</scope>
    <source>
        <strain evidence="1 2">CBS 415.72m</strain>
    </source>
</reference>